<keyword evidence="2" id="KW-1185">Reference proteome</keyword>
<sequence length="234" mass="24935">MGSPGAAGPGVAAERGDPRRRRSSCSGRLEGWAVPGAAPAGWALALPPRGVGQRALCLRAAGDASQRSDQVPAGGGRRKGRAAHEAGAERVSHSAHPGSERDFASRLGSAFISSFSDLPLNPGPLLRLDQPPFRLGDGQTPAHLITTELQFPVSYVDRLLREYQCVHTPSSSTTDVLLAMLDYLTEYILDLVGPEANGGMQITPQDLERAEPHRHLKDTAFALFDKMPGSRRNG</sequence>
<dbReference type="Gene3D" id="1.10.20.10">
    <property type="entry name" value="Histone, subunit A"/>
    <property type="match status" value="1"/>
</dbReference>
<feature type="region of interest" description="Disordered" evidence="1">
    <location>
        <begin position="1"/>
        <end position="33"/>
    </location>
</feature>
<feature type="region of interest" description="Disordered" evidence="1">
    <location>
        <begin position="62"/>
        <end position="100"/>
    </location>
</feature>
<name>A0A340WRB1_LIPVE</name>
<feature type="compositionally biased region" description="Basic and acidic residues" evidence="1">
    <location>
        <begin position="82"/>
        <end position="100"/>
    </location>
</feature>
<dbReference type="InParanoid" id="A0A340WRB1"/>
<organism evidence="2 3">
    <name type="scientific">Lipotes vexillifer</name>
    <name type="common">Yangtze river dolphin</name>
    <dbReference type="NCBI Taxonomy" id="118797"/>
    <lineage>
        <taxon>Eukaryota</taxon>
        <taxon>Metazoa</taxon>
        <taxon>Chordata</taxon>
        <taxon>Craniata</taxon>
        <taxon>Vertebrata</taxon>
        <taxon>Euteleostomi</taxon>
        <taxon>Mammalia</taxon>
        <taxon>Eutheria</taxon>
        <taxon>Laurasiatheria</taxon>
        <taxon>Artiodactyla</taxon>
        <taxon>Whippomorpha</taxon>
        <taxon>Cetacea</taxon>
        <taxon>Odontoceti</taxon>
        <taxon>Lipotidae</taxon>
        <taxon>Lipotes</taxon>
    </lineage>
</organism>
<accession>A0A340WRB1</accession>
<dbReference type="GeneID" id="103082922"/>
<dbReference type="SUPFAM" id="SSF47113">
    <property type="entry name" value="Histone-fold"/>
    <property type="match status" value="1"/>
</dbReference>
<protein>
    <submittedName>
        <fullName evidence="3">Uncharacterized protein LOC103082922</fullName>
    </submittedName>
</protein>
<dbReference type="Proteomes" id="UP000265300">
    <property type="component" value="Unplaced"/>
</dbReference>
<proteinExistence type="predicted"/>
<dbReference type="AlphaFoldDB" id="A0A340WRB1"/>
<dbReference type="GO" id="GO:0046982">
    <property type="term" value="F:protein heterodimerization activity"/>
    <property type="evidence" value="ECO:0007669"/>
    <property type="project" value="InterPro"/>
</dbReference>
<dbReference type="RefSeq" id="XP_007452048.1">
    <property type="nucleotide sequence ID" value="XM_007451986.1"/>
</dbReference>
<gene>
    <name evidence="3" type="primary">LOC103082922</name>
</gene>
<reference evidence="3" key="1">
    <citation type="submission" date="2025-08" db="UniProtKB">
        <authorList>
            <consortium name="RefSeq"/>
        </authorList>
    </citation>
    <scope>IDENTIFICATION</scope>
</reference>
<evidence type="ECO:0000256" key="1">
    <source>
        <dbReference type="SAM" id="MobiDB-lite"/>
    </source>
</evidence>
<evidence type="ECO:0000313" key="2">
    <source>
        <dbReference type="Proteomes" id="UP000265300"/>
    </source>
</evidence>
<dbReference type="InterPro" id="IPR009072">
    <property type="entry name" value="Histone-fold"/>
</dbReference>
<dbReference type="STRING" id="118797.A0A340WRB1"/>
<evidence type="ECO:0000313" key="3">
    <source>
        <dbReference type="RefSeq" id="XP_007452048.1"/>
    </source>
</evidence>
<dbReference type="KEGG" id="lve:103082922"/>